<evidence type="ECO:0000256" key="1">
    <source>
        <dbReference type="SAM" id="MobiDB-lite"/>
    </source>
</evidence>
<dbReference type="SUPFAM" id="SSF141488">
    <property type="entry name" value="YdhA-like"/>
    <property type="match status" value="1"/>
</dbReference>
<feature type="domain" description="C-type lysozyme inhibitor" evidence="2">
    <location>
        <begin position="217"/>
        <end position="279"/>
    </location>
</feature>
<dbReference type="InterPro" id="IPR036328">
    <property type="entry name" value="MliC_sf"/>
</dbReference>
<dbReference type="AlphaFoldDB" id="A0A507ZWR4"/>
<feature type="region of interest" description="Disordered" evidence="1">
    <location>
        <begin position="1"/>
        <end position="29"/>
    </location>
</feature>
<dbReference type="EMBL" id="VICD02000341">
    <property type="protein sequence ID" value="KAB8161674.1"/>
    <property type="molecule type" value="Genomic_DNA"/>
</dbReference>
<reference evidence="3 4" key="1">
    <citation type="submission" date="2019-10" db="EMBL/GenBank/DDBJ databases">
        <title>Lysobacter alkalisoli sp. nov., isolated from saline-alkaline soil.</title>
        <authorList>
            <person name="Sun J.-Q."/>
        </authorList>
    </citation>
    <scope>NUCLEOTIDE SEQUENCE [LARGE SCALE GENOMIC DNA]</scope>
    <source>
        <strain evidence="3 4">KCTC 42381</strain>
    </source>
</reference>
<evidence type="ECO:0000259" key="2">
    <source>
        <dbReference type="Pfam" id="PF09864"/>
    </source>
</evidence>
<feature type="compositionally biased region" description="Low complexity" evidence="1">
    <location>
        <begin position="10"/>
        <end position="27"/>
    </location>
</feature>
<accession>A0A507ZWR4</accession>
<dbReference type="Proteomes" id="UP000320431">
    <property type="component" value="Unassembled WGS sequence"/>
</dbReference>
<feature type="region of interest" description="Disordered" evidence="1">
    <location>
        <begin position="51"/>
        <end position="72"/>
    </location>
</feature>
<dbReference type="InterPro" id="IPR053196">
    <property type="entry name" value="Lipoprotein_YbaY-like"/>
</dbReference>
<dbReference type="Gene3D" id="2.40.128.200">
    <property type="match status" value="1"/>
</dbReference>
<evidence type="ECO:0000313" key="3">
    <source>
        <dbReference type="EMBL" id="KAB8161674.1"/>
    </source>
</evidence>
<sequence>MTSPPRHGPDTGAPGPSGPSPGVSMPSFRRSPPILSILALATSLALAGCQPDPGAPAPSTAGNSDNAGQAAPARSRIVGSALYRERIATPPGAYLRVQLIDNLLADTPKAVLAETRVENIGPPPIGFELDYDPASLRDDGQYGLHASLYGPDESLLFVTDVRHALQPGSEAPVELLLRHVAAGSGTDATAAVANGALTNGALINEAVAANTGQRRHWQCGELRVDADLDATTGDTTLSFSGRRLVLAQTPAASGTRHADDAGNEFRSKGENAVLTLAGRPQLECTLSDTPSSWTQAADRGIGFRAAGNEPGWWIEVGMGESPAITATLDYGERVLEIAHARPDGAGYTGTTADGVELRLEIDRRPCTDGMSGEAFEAGARLQVGGKGYRGCGAFLFD</sequence>
<dbReference type="Pfam" id="PF09864">
    <property type="entry name" value="MliC"/>
    <property type="match status" value="1"/>
</dbReference>
<gene>
    <name evidence="3" type="ORF">FKV24_018860</name>
</gene>
<comment type="caution">
    <text evidence="3">The sequence shown here is derived from an EMBL/GenBank/DDBJ whole genome shotgun (WGS) entry which is preliminary data.</text>
</comment>
<proteinExistence type="predicted"/>
<dbReference type="PANTHER" id="PTHR38013">
    <property type="entry name" value="GLYCOPROTEIN/POLYSACCHARIDE METABOLISM"/>
    <property type="match status" value="1"/>
</dbReference>
<dbReference type="InterPro" id="IPR018660">
    <property type="entry name" value="MliC"/>
</dbReference>
<protein>
    <recommendedName>
        <fullName evidence="2">C-type lysozyme inhibitor domain-containing protein</fullName>
    </recommendedName>
</protein>
<dbReference type="Pfam" id="PF09619">
    <property type="entry name" value="YscW"/>
    <property type="match status" value="1"/>
</dbReference>
<name>A0A507ZWR4_9GAMM</name>
<dbReference type="PANTHER" id="PTHR38013:SF1">
    <property type="entry name" value="GLYCOPROTEIN_POLYSACCHARIDE METABOLISM"/>
    <property type="match status" value="1"/>
</dbReference>
<evidence type="ECO:0000313" key="4">
    <source>
        <dbReference type="Proteomes" id="UP000320431"/>
    </source>
</evidence>
<organism evidence="3 4">
    <name type="scientific">Marilutibacter maris</name>
    <dbReference type="NCBI Taxonomy" id="1605891"/>
    <lineage>
        <taxon>Bacteria</taxon>
        <taxon>Pseudomonadati</taxon>
        <taxon>Pseudomonadota</taxon>
        <taxon>Gammaproteobacteria</taxon>
        <taxon>Lysobacterales</taxon>
        <taxon>Lysobacteraceae</taxon>
        <taxon>Marilutibacter</taxon>
    </lineage>
</organism>
<dbReference type="InterPro" id="IPR039366">
    <property type="entry name" value="Pilotin"/>
</dbReference>